<dbReference type="PANTHER" id="PTHR34296:SF2">
    <property type="entry name" value="ABC TRANSPORTER GUANOSINE-BINDING PROTEIN NUPN"/>
    <property type="match status" value="1"/>
</dbReference>
<evidence type="ECO:0000313" key="10">
    <source>
        <dbReference type="Proteomes" id="UP001203338"/>
    </source>
</evidence>
<keyword evidence="6" id="KW-0449">Lipoprotein</keyword>
<evidence type="ECO:0000256" key="6">
    <source>
        <dbReference type="ARBA" id="ARBA00023288"/>
    </source>
</evidence>
<dbReference type="EMBL" id="JAMFLX010000037">
    <property type="protein sequence ID" value="MCL6271926.1"/>
    <property type="molecule type" value="Genomic_DNA"/>
</dbReference>
<name>A0ABT0PKY1_9GAMM</name>
<evidence type="ECO:0000256" key="1">
    <source>
        <dbReference type="ARBA" id="ARBA00004193"/>
    </source>
</evidence>
<accession>A0ABT0PKY1</accession>
<dbReference type="SUPFAM" id="SSF53822">
    <property type="entry name" value="Periplasmic binding protein-like I"/>
    <property type="match status" value="1"/>
</dbReference>
<protein>
    <submittedName>
        <fullName evidence="9">BMP family ABC transporter substrate-binding protein</fullName>
    </submittedName>
</protein>
<dbReference type="RefSeq" id="WP_249701595.1">
    <property type="nucleotide sequence ID" value="NZ_JAMFLX010000037.1"/>
</dbReference>
<dbReference type="InterPro" id="IPR028082">
    <property type="entry name" value="Peripla_BP_I"/>
</dbReference>
<dbReference type="InterPro" id="IPR003760">
    <property type="entry name" value="PnrA-like"/>
</dbReference>
<keyword evidence="3" id="KW-1003">Cell membrane</keyword>
<feature type="signal peptide" evidence="7">
    <location>
        <begin position="1"/>
        <end position="22"/>
    </location>
</feature>
<comment type="subcellular location">
    <subcellularLocation>
        <location evidence="1">Cell membrane</location>
        <topology evidence="1">Lipid-anchor</topology>
    </subcellularLocation>
</comment>
<dbReference type="Proteomes" id="UP001203338">
    <property type="component" value="Unassembled WGS sequence"/>
</dbReference>
<gene>
    <name evidence="9" type="ORF">M3P05_18565</name>
</gene>
<dbReference type="Gene3D" id="3.40.50.2300">
    <property type="match status" value="2"/>
</dbReference>
<keyword evidence="5" id="KW-0472">Membrane</keyword>
<sequence length="331" mass="35975">MKTTFKVVAGLALSAIAAVSQAQIKPSVIYDMGGKFDRSFNQASYSGAEAFRKETGIKYTDFEITNEGQREQVMLRFAQRGFSPIVVAGFQQAPIVEKVAKQFPKTHFVLIDAVVDLPNVRSVVFKEQEGSFLVGALAAMKTEHDAVGFIGGMDIPLIRKFGCGYEQGAKYISKDINVLQNMTGTTPSAWNDPTKGGELARAQFDKGVDIIYAAAGGTGVGVYQAAVDAGKLAIGVDSNQNYLHPGKMLTSMVKRVDVAVKSAFEDEMKGKFTPGLQVVGLKENGVDWALDEFNRPLLSEEDIAKVQDIRAKIVAGDIKVHNWEDTKSCEY</sequence>
<evidence type="ECO:0000256" key="5">
    <source>
        <dbReference type="ARBA" id="ARBA00023136"/>
    </source>
</evidence>
<dbReference type="CDD" id="cd06354">
    <property type="entry name" value="PBP1_PrnA-like"/>
    <property type="match status" value="1"/>
</dbReference>
<dbReference type="PANTHER" id="PTHR34296">
    <property type="entry name" value="TRANSCRIPTIONAL ACTIVATOR PROTEIN MED"/>
    <property type="match status" value="1"/>
</dbReference>
<comment type="caution">
    <text evidence="9">The sequence shown here is derived from an EMBL/GenBank/DDBJ whole genome shotgun (WGS) entry which is preliminary data.</text>
</comment>
<organism evidence="9 10">
    <name type="scientific">Parendozoicomonas callyspongiae</name>
    <dbReference type="NCBI Taxonomy" id="2942213"/>
    <lineage>
        <taxon>Bacteria</taxon>
        <taxon>Pseudomonadati</taxon>
        <taxon>Pseudomonadota</taxon>
        <taxon>Gammaproteobacteria</taxon>
        <taxon>Oceanospirillales</taxon>
        <taxon>Endozoicomonadaceae</taxon>
        <taxon>Parendozoicomonas</taxon>
    </lineage>
</organism>
<evidence type="ECO:0000259" key="8">
    <source>
        <dbReference type="Pfam" id="PF02608"/>
    </source>
</evidence>
<feature type="chain" id="PRO_5046388132" evidence="7">
    <location>
        <begin position="23"/>
        <end position="331"/>
    </location>
</feature>
<keyword evidence="4 7" id="KW-0732">Signal</keyword>
<dbReference type="Pfam" id="PF02608">
    <property type="entry name" value="Bmp"/>
    <property type="match status" value="1"/>
</dbReference>
<comment type="similarity">
    <text evidence="2">Belongs to the BMP lipoprotein family.</text>
</comment>
<dbReference type="InterPro" id="IPR050957">
    <property type="entry name" value="BMP_lipoprotein"/>
</dbReference>
<reference evidence="9 10" key="1">
    <citation type="submission" date="2022-05" db="EMBL/GenBank/DDBJ databases">
        <authorList>
            <person name="Park J.-S."/>
        </authorList>
    </citation>
    <scope>NUCLEOTIDE SEQUENCE [LARGE SCALE GENOMIC DNA]</scope>
    <source>
        <strain evidence="9 10">2012CJ34-2</strain>
    </source>
</reference>
<evidence type="ECO:0000256" key="7">
    <source>
        <dbReference type="SAM" id="SignalP"/>
    </source>
</evidence>
<evidence type="ECO:0000256" key="3">
    <source>
        <dbReference type="ARBA" id="ARBA00022475"/>
    </source>
</evidence>
<evidence type="ECO:0000256" key="2">
    <source>
        <dbReference type="ARBA" id="ARBA00008610"/>
    </source>
</evidence>
<evidence type="ECO:0000256" key="4">
    <source>
        <dbReference type="ARBA" id="ARBA00022729"/>
    </source>
</evidence>
<keyword evidence="10" id="KW-1185">Reference proteome</keyword>
<feature type="domain" description="ABC transporter substrate-binding protein PnrA-like" evidence="8">
    <location>
        <begin position="33"/>
        <end position="321"/>
    </location>
</feature>
<evidence type="ECO:0000313" key="9">
    <source>
        <dbReference type="EMBL" id="MCL6271926.1"/>
    </source>
</evidence>
<proteinExistence type="inferred from homology"/>